<gene>
    <name evidence="2" type="ORF">RDB_LOCUS51162</name>
</gene>
<evidence type="ECO:0000313" key="2">
    <source>
        <dbReference type="EMBL" id="CAE6424223.1"/>
    </source>
</evidence>
<feature type="compositionally biased region" description="Polar residues" evidence="1">
    <location>
        <begin position="262"/>
        <end position="273"/>
    </location>
</feature>
<protein>
    <submittedName>
        <fullName evidence="2">Uncharacterized protein</fullName>
    </submittedName>
</protein>
<feature type="region of interest" description="Disordered" evidence="1">
    <location>
        <begin position="1"/>
        <end position="27"/>
    </location>
</feature>
<evidence type="ECO:0000313" key="3">
    <source>
        <dbReference type="Proteomes" id="UP000663841"/>
    </source>
</evidence>
<dbReference type="PANTHER" id="PTHR40468">
    <property type="entry name" value="YALI0A15257P"/>
    <property type="match status" value="1"/>
</dbReference>
<reference evidence="2" key="1">
    <citation type="submission" date="2021-01" db="EMBL/GenBank/DDBJ databases">
        <authorList>
            <person name="Kaushik A."/>
        </authorList>
    </citation>
    <scope>NUCLEOTIDE SEQUENCE</scope>
    <source>
        <strain evidence="2">AG3-T5</strain>
    </source>
</reference>
<comment type="caution">
    <text evidence="2">The sequence shown here is derived from an EMBL/GenBank/DDBJ whole genome shotgun (WGS) entry which is preliminary data.</text>
</comment>
<feature type="compositionally biased region" description="Low complexity" evidence="1">
    <location>
        <begin position="189"/>
        <end position="212"/>
    </location>
</feature>
<organism evidence="2 3">
    <name type="scientific">Rhizoctonia solani</name>
    <dbReference type="NCBI Taxonomy" id="456999"/>
    <lineage>
        <taxon>Eukaryota</taxon>
        <taxon>Fungi</taxon>
        <taxon>Dikarya</taxon>
        <taxon>Basidiomycota</taxon>
        <taxon>Agaricomycotina</taxon>
        <taxon>Agaricomycetes</taxon>
        <taxon>Cantharellales</taxon>
        <taxon>Ceratobasidiaceae</taxon>
        <taxon>Rhizoctonia</taxon>
    </lineage>
</organism>
<dbReference type="AlphaFoldDB" id="A0A8H3AG53"/>
<proteinExistence type="predicted"/>
<dbReference type="Proteomes" id="UP000663841">
    <property type="component" value="Unassembled WGS sequence"/>
</dbReference>
<feature type="compositionally biased region" description="Basic and acidic residues" evidence="1">
    <location>
        <begin position="16"/>
        <end position="27"/>
    </location>
</feature>
<feature type="region of interest" description="Disordered" evidence="1">
    <location>
        <begin position="189"/>
        <end position="214"/>
    </location>
</feature>
<evidence type="ECO:0000256" key="1">
    <source>
        <dbReference type="SAM" id="MobiDB-lite"/>
    </source>
</evidence>
<dbReference type="EMBL" id="CAJMWW010000078">
    <property type="protein sequence ID" value="CAE6424223.1"/>
    <property type="molecule type" value="Genomic_DNA"/>
</dbReference>
<dbReference type="PANTHER" id="PTHR40468:SF1">
    <property type="entry name" value="TOPOISOMERASE I DAMAGE AFFECTED PROTEIN 11"/>
    <property type="match status" value="1"/>
</dbReference>
<feature type="compositionally biased region" description="Polar residues" evidence="1">
    <location>
        <begin position="1"/>
        <end position="13"/>
    </location>
</feature>
<name>A0A8H3AG53_9AGAM</name>
<feature type="region of interest" description="Disordered" evidence="1">
    <location>
        <begin position="248"/>
        <end position="316"/>
    </location>
</feature>
<sequence length="316" mass="33912">MAQAGSPNTTPSPSHAHVDMVDADEQAQRQKAIDTFLARTEFSKLARVLRARLSYASYKATHNIAHVPLTSLEHQLASRPPPDPAHSPTRKLTHTSTMPPPPAQQDNSRIWRSAGMSLYQAVLDPGPPTRRSRPQANGLGGVHGRERLAIPGRTVRNVPRRRHGHALSTEREDITAATTLTAIMRASAATPATLSRTSSASSAPGSTASRTPQPDDAQAAELMLFLATSPSPARPTPRPVAQNSALPRLLFPTSPDPAQLPTPESSQPTNSTPPQRPIGSFNLGDYINVSPSPGALPRAESMVPIQGRRLFDDARR</sequence>
<feature type="region of interest" description="Disordered" evidence="1">
    <location>
        <begin position="124"/>
        <end position="173"/>
    </location>
</feature>
<accession>A0A8H3AG53</accession>
<feature type="region of interest" description="Disordered" evidence="1">
    <location>
        <begin position="74"/>
        <end position="106"/>
    </location>
</feature>